<keyword evidence="3 7" id="KW-0645">Protease</keyword>
<dbReference type="Pfam" id="PF10459">
    <property type="entry name" value="Peptidase_S46"/>
    <property type="match status" value="1"/>
</dbReference>
<gene>
    <name evidence="8" type="ORF">H9888_00080</name>
</gene>
<proteinExistence type="inferred from homology"/>
<evidence type="ECO:0000256" key="7">
    <source>
        <dbReference type="RuleBase" id="RU366067"/>
    </source>
</evidence>
<dbReference type="GO" id="GO:0008239">
    <property type="term" value="F:dipeptidyl-peptidase activity"/>
    <property type="evidence" value="ECO:0007669"/>
    <property type="project" value="UniProtKB-UniRule"/>
</dbReference>
<evidence type="ECO:0000256" key="4">
    <source>
        <dbReference type="ARBA" id="ARBA00022729"/>
    </source>
</evidence>
<feature type="chain" id="PRO_5039746325" description="Dipeptidyl-peptidase" evidence="7">
    <location>
        <begin position="24"/>
        <end position="701"/>
    </location>
</feature>
<dbReference type="GO" id="GO:0070009">
    <property type="term" value="F:serine-type aminopeptidase activity"/>
    <property type="evidence" value="ECO:0007669"/>
    <property type="project" value="UniProtKB-UniRule"/>
</dbReference>
<dbReference type="InterPro" id="IPR009003">
    <property type="entry name" value="Peptidase_S1_PA"/>
</dbReference>
<name>A0A9D1TXM2_9BACT</name>
<dbReference type="SUPFAM" id="SSF50494">
    <property type="entry name" value="Trypsin-like serine proteases"/>
    <property type="match status" value="1"/>
</dbReference>
<dbReference type="PANTHER" id="PTHR38469:SF1">
    <property type="entry name" value="PERIPLASMIC PEPTIDASE SUBFAMILY S1B"/>
    <property type="match status" value="1"/>
</dbReference>
<keyword evidence="6 7" id="KW-0720">Serine protease</keyword>
<dbReference type="Gene3D" id="2.40.10.10">
    <property type="entry name" value="Trypsin-like serine proteases"/>
    <property type="match status" value="1"/>
</dbReference>
<dbReference type="Proteomes" id="UP000823926">
    <property type="component" value="Unassembled WGS sequence"/>
</dbReference>
<evidence type="ECO:0000313" key="9">
    <source>
        <dbReference type="Proteomes" id="UP000823926"/>
    </source>
</evidence>
<evidence type="ECO:0000256" key="1">
    <source>
        <dbReference type="ARBA" id="ARBA00010491"/>
    </source>
</evidence>
<evidence type="ECO:0000256" key="3">
    <source>
        <dbReference type="ARBA" id="ARBA00022670"/>
    </source>
</evidence>
<keyword evidence="4 7" id="KW-0732">Signal</keyword>
<reference evidence="8" key="1">
    <citation type="journal article" date="2021" name="PeerJ">
        <title>Extensive microbial diversity within the chicken gut microbiome revealed by metagenomics and culture.</title>
        <authorList>
            <person name="Gilroy R."/>
            <person name="Ravi A."/>
            <person name="Getino M."/>
            <person name="Pursley I."/>
            <person name="Horton D.L."/>
            <person name="Alikhan N.F."/>
            <person name="Baker D."/>
            <person name="Gharbi K."/>
            <person name="Hall N."/>
            <person name="Watson M."/>
            <person name="Adriaenssens E.M."/>
            <person name="Foster-Nyarko E."/>
            <person name="Jarju S."/>
            <person name="Secka A."/>
            <person name="Antonio M."/>
            <person name="Oren A."/>
            <person name="Chaudhuri R.R."/>
            <person name="La Ragione R."/>
            <person name="Hildebrand F."/>
            <person name="Pallen M.J."/>
        </authorList>
    </citation>
    <scope>NUCLEOTIDE SEQUENCE</scope>
    <source>
        <strain evidence="8">ChiBcec15-1070</strain>
    </source>
</reference>
<evidence type="ECO:0000256" key="2">
    <source>
        <dbReference type="ARBA" id="ARBA00022438"/>
    </source>
</evidence>
<comment type="similarity">
    <text evidence="1 7">Belongs to the peptidase S46 family.</text>
</comment>
<dbReference type="AlphaFoldDB" id="A0A9D1TXM2"/>
<dbReference type="EMBL" id="DXHL01000002">
    <property type="protein sequence ID" value="HIW09875.1"/>
    <property type="molecule type" value="Genomic_DNA"/>
</dbReference>
<dbReference type="EC" id="3.4.14.-" evidence="7"/>
<dbReference type="GO" id="GO:0006508">
    <property type="term" value="P:proteolysis"/>
    <property type="evidence" value="ECO:0007669"/>
    <property type="project" value="UniProtKB-KW"/>
</dbReference>
<dbReference type="InterPro" id="IPR019500">
    <property type="entry name" value="Pep_S46"/>
</dbReference>
<dbReference type="GO" id="GO:0043171">
    <property type="term" value="P:peptide catabolic process"/>
    <property type="evidence" value="ECO:0007669"/>
    <property type="project" value="UniProtKB-UniRule"/>
</dbReference>
<evidence type="ECO:0000256" key="5">
    <source>
        <dbReference type="ARBA" id="ARBA00022801"/>
    </source>
</evidence>
<dbReference type="PANTHER" id="PTHR38469">
    <property type="entry name" value="PERIPLASMIC PEPTIDASE SUBFAMILY S1B"/>
    <property type="match status" value="1"/>
</dbReference>
<keyword evidence="2 7" id="KW-0031">Aminopeptidase</keyword>
<comment type="function">
    <text evidence="7">Catalyzes the removal of dipeptides from the N-terminus of oligopeptides.</text>
</comment>
<sequence length="701" mass="78617">MKHLTRLTLLTLTFCLSLSTTRADEGMWLPSLVAEGRINDMRAKGLRLTAEDLYAVNQASLKDAIVRFGSGCTGELISDEGLLITNHHCGYGQIQQHSSVEHDYLTHGFAAMNRSEELPNPGLVVSFLVEMRDVTDAVLKGVKPGMDEAQRTKIIDRNKAKAIQAATKGNHYKATVEALYYGNQYFLFVYEVFEDVRLVFAPPSAVGKFGGDTDNWMWPRHTGDFSIFRVYAGPDNKPAPYSPENVPYVPKKSFTISLKGIDEGDFTFVYGFPGRTYQYLHSAAVRYTQQLSDPHKVKLRTLRLDIMNRAMAADAAVRIQYAAKNASVSNAWKKWQGEMRGLERLGTAAKKEAFEERFEAWAADKPEYAGVTERLAALYDSLEPYAFARDYHSEAVMAIELLKFAGNFANARDLKPETIASLQKAADGFFKDYVPAIDRETTTALLQEYARYVPARFRPQGVVIDSFATAVFDRSLFTDSVQLRALLATADTAALRQQINSDAAVEAYRAFLSAYQNTIEPTYAALNRQLDTEYRTYMRGMMEMLDGTKEFYPDANSTLRIAYGKVDGYRPMDAVYYEPVSTLEGVMQKDNPEIYDYDVPTRLREIYETKDYGPWAVNGTVPVAFIATNHTTGGNSGSPVLNADGELIGVNFDRCWEGTMSDLEYDPTVCRNIALDIRYALFLIDRVGGAGYMLDEMKFSK</sequence>
<evidence type="ECO:0000256" key="6">
    <source>
        <dbReference type="ARBA" id="ARBA00022825"/>
    </source>
</evidence>
<keyword evidence="5 7" id="KW-0378">Hydrolase</keyword>
<feature type="signal peptide" evidence="7">
    <location>
        <begin position="1"/>
        <end position="23"/>
    </location>
</feature>
<dbReference type="InterPro" id="IPR043504">
    <property type="entry name" value="Peptidase_S1_PA_chymotrypsin"/>
</dbReference>
<comment type="caution">
    <text evidence="8">The sequence shown here is derived from an EMBL/GenBank/DDBJ whole genome shotgun (WGS) entry which is preliminary data.</text>
</comment>
<evidence type="ECO:0000313" key="8">
    <source>
        <dbReference type="EMBL" id="HIW09875.1"/>
    </source>
</evidence>
<organism evidence="8 9">
    <name type="scientific">Candidatus Rikenella faecigallinarum</name>
    <dbReference type="NCBI Taxonomy" id="2838745"/>
    <lineage>
        <taxon>Bacteria</taxon>
        <taxon>Pseudomonadati</taxon>
        <taxon>Bacteroidota</taxon>
        <taxon>Bacteroidia</taxon>
        <taxon>Bacteroidales</taxon>
        <taxon>Rikenellaceae</taxon>
        <taxon>Rikenella</taxon>
    </lineage>
</organism>
<accession>A0A9D1TXM2</accession>
<protein>
    <recommendedName>
        <fullName evidence="7">Dipeptidyl-peptidase</fullName>
        <ecNumber evidence="7">3.4.14.-</ecNumber>
    </recommendedName>
</protein>
<reference evidence="8" key="2">
    <citation type="submission" date="2021-04" db="EMBL/GenBank/DDBJ databases">
        <authorList>
            <person name="Gilroy R."/>
        </authorList>
    </citation>
    <scope>NUCLEOTIDE SEQUENCE</scope>
    <source>
        <strain evidence="8">ChiBcec15-1070</strain>
    </source>
</reference>